<evidence type="ECO:0000313" key="1">
    <source>
        <dbReference type="EMBL" id="ETM37158.1"/>
    </source>
</evidence>
<gene>
    <name evidence="1" type="ORF">L914_16266</name>
</gene>
<organism evidence="1">
    <name type="scientific">Phytophthora nicotianae</name>
    <name type="common">Potato buckeye rot agent</name>
    <name type="synonym">Phytophthora parasitica</name>
    <dbReference type="NCBI Taxonomy" id="4792"/>
    <lineage>
        <taxon>Eukaryota</taxon>
        <taxon>Sar</taxon>
        <taxon>Stramenopiles</taxon>
        <taxon>Oomycota</taxon>
        <taxon>Peronosporomycetes</taxon>
        <taxon>Peronosporales</taxon>
        <taxon>Peronosporaceae</taxon>
        <taxon>Phytophthora</taxon>
    </lineage>
</organism>
<reference evidence="1" key="1">
    <citation type="submission" date="2013-11" db="EMBL/GenBank/DDBJ databases">
        <title>The Genome Sequence of Phytophthora parasitica IAC_01/95.</title>
        <authorList>
            <consortium name="The Broad Institute Genomics Platform"/>
            <person name="Russ C."/>
            <person name="Tyler B."/>
            <person name="Panabieres F."/>
            <person name="Shan W."/>
            <person name="Tripathy S."/>
            <person name="Grunwald N."/>
            <person name="Machado M."/>
            <person name="Johnson C.S."/>
            <person name="Arredondo F."/>
            <person name="Hong C."/>
            <person name="Coffey M."/>
            <person name="Young S.K."/>
            <person name="Zeng Q."/>
            <person name="Gargeya S."/>
            <person name="Fitzgerald M."/>
            <person name="Abouelleil A."/>
            <person name="Alvarado L."/>
            <person name="Chapman S.B."/>
            <person name="Gainer-Dewar J."/>
            <person name="Goldberg J."/>
            <person name="Griggs A."/>
            <person name="Gujja S."/>
            <person name="Hansen M."/>
            <person name="Howarth C."/>
            <person name="Imamovic A."/>
            <person name="Ireland A."/>
            <person name="Larimer J."/>
            <person name="McCowan C."/>
            <person name="Murphy C."/>
            <person name="Pearson M."/>
            <person name="Poon T.W."/>
            <person name="Priest M."/>
            <person name="Roberts A."/>
            <person name="Saif S."/>
            <person name="Shea T."/>
            <person name="Sykes S."/>
            <person name="Wortman J."/>
            <person name="Nusbaum C."/>
            <person name="Birren B."/>
        </authorList>
    </citation>
    <scope>NUCLEOTIDE SEQUENCE [LARGE SCALE GENOMIC DNA]</scope>
    <source>
        <strain evidence="1">IAC_01/95</strain>
    </source>
</reference>
<sequence length="31" mass="3303">MGLSSVPVLSQTLGSALQKWHVDFTALMALT</sequence>
<proteinExistence type="predicted"/>
<accession>W2MNC0</accession>
<protein>
    <submittedName>
        <fullName evidence="1">Uncharacterized protein</fullName>
    </submittedName>
</protein>
<name>W2MNC0_PHYNI</name>
<dbReference type="AlphaFoldDB" id="W2MNC0"/>
<dbReference type="EMBL" id="KI695183">
    <property type="protein sequence ID" value="ETM37158.1"/>
    <property type="molecule type" value="Genomic_DNA"/>
</dbReference>
<dbReference type="Proteomes" id="UP000054532">
    <property type="component" value="Unassembled WGS sequence"/>
</dbReference>